<dbReference type="PANTHER" id="PTHR30308:SF2">
    <property type="entry name" value="SSRA-BINDING PROTEIN"/>
    <property type="match status" value="1"/>
</dbReference>
<keyword evidence="1 3" id="KW-0963">Cytoplasm</keyword>
<gene>
    <name evidence="3 4" type="primary">smpB</name>
    <name evidence="4" type="ORF">MACH26_15470</name>
</gene>
<protein>
    <recommendedName>
        <fullName evidence="3">SsrA-binding protein</fullName>
    </recommendedName>
    <alternativeName>
        <fullName evidence="3">Small protein B</fullName>
    </alternativeName>
</protein>
<dbReference type="GO" id="GO:0003723">
    <property type="term" value="F:RNA binding"/>
    <property type="evidence" value="ECO:0007669"/>
    <property type="project" value="UniProtKB-UniRule"/>
</dbReference>
<evidence type="ECO:0000313" key="4">
    <source>
        <dbReference type="EMBL" id="BDX06026.1"/>
    </source>
</evidence>
<accession>A0AA48HJS4</accession>
<dbReference type="GO" id="GO:0070929">
    <property type="term" value="P:trans-translation"/>
    <property type="evidence" value="ECO:0007669"/>
    <property type="project" value="UniProtKB-UniRule"/>
</dbReference>
<evidence type="ECO:0000313" key="5">
    <source>
        <dbReference type="Proteomes" id="UP001333710"/>
    </source>
</evidence>
<evidence type="ECO:0000256" key="1">
    <source>
        <dbReference type="ARBA" id="ARBA00022490"/>
    </source>
</evidence>
<dbReference type="PROSITE" id="PS01317">
    <property type="entry name" value="SSRP"/>
    <property type="match status" value="1"/>
</dbReference>
<dbReference type="KEGG" id="pmaw:MACH26_15470"/>
<reference evidence="4" key="1">
    <citation type="submission" date="2023-01" db="EMBL/GenBank/DDBJ databases">
        <title>Complete genome sequence of Planctobacterium marinum strain Dej080120_11.</title>
        <authorList>
            <person name="Ueki S."/>
            <person name="Maruyama F."/>
        </authorList>
    </citation>
    <scope>NUCLEOTIDE SEQUENCE</scope>
    <source>
        <strain evidence="4">Dej080120_11</strain>
    </source>
</reference>
<dbReference type="EMBL" id="AP027272">
    <property type="protein sequence ID" value="BDX06026.1"/>
    <property type="molecule type" value="Genomic_DNA"/>
</dbReference>
<keyword evidence="5" id="KW-1185">Reference proteome</keyword>
<dbReference type="Pfam" id="PF01668">
    <property type="entry name" value="SmpB"/>
    <property type="match status" value="1"/>
</dbReference>
<dbReference type="Gene3D" id="2.40.280.10">
    <property type="match status" value="1"/>
</dbReference>
<dbReference type="InterPro" id="IPR020081">
    <property type="entry name" value="SsrA-bd_prot_CS"/>
</dbReference>
<evidence type="ECO:0000256" key="2">
    <source>
        <dbReference type="ARBA" id="ARBA00022884"/>
    </source>
</evidence>
<dbReference type="InterPro" id="IPR023620">
    <property type="entry name" value="SmpB"/>
</dbReference>
<evidence type="ECO:0000256" key="3">
    <source>
        <dbReference type="HAMAP-Rule" id="MF_00023"/>
    </source>
</evidence>
<dbReference type="CDD" id="cd09294">
    <property type="entry name" value="SmpB"/>
    <property type="match status" value="1"/>
</dbReference>
<comment type="subcellular location">
    <subcellularLocation>
        <location evidence="3">Cytoplasm</location>
    </subcellularLocation>
    <text evidence="3">The tmRNA-SmpB complex associates with stalled 70S ribosomes.</text>
</comment>
<dbReference type="Proteomes" id="UP001333710">
    <property type="component" value="Chromosome"/>
</dbReference>
<keyword evidence="2 3" id="KW-0694">RNA-binding</keyword>
<dbReference type="SUPFAM" id="SSF74982">
    <property type="entry name" value="Small protein B (SmpB)"/>
    <property type="match status" value="1"/>
</dbReference>
<dbReference type="HAMAP" id="MF_00023">
    <property type="entry name" value="SmpB"/>
    <property type="match status" value="1"/>
</dbReference>
<dbReference type="GO" id="GO:0070930">
    <property type="term" value="P:trans-translation-dependent protein tagging"/>
    <property type="evidence" value="ECO:0007669"/>
    <property type="project" value="TreeGrafter"/>
</dbReference>
<organism evidence="4 5">
    <name type="scientific">Planctobacterium marinum</name>
    <dbReference type="NCBI Taxonomy" id="1631968"/>
    <lineage>
        <taxon>Bacteria</taxon>
        <taxon>Pseudomonadati</taxon>
        <taxon>Pseudomonadota</taxon>
        <taxon>Gammaproteobacteria</taxon>
        <taxon>Alteromonadales</taxon>
        <taxon>Alteromonadaceae</taxon>
        <taxon>Planctobacterium</taxon>
    </lineage>
</organism>
<dbReference type="AlphaFoldDB" id="A0AA48HJS4"/>
<sequence length="159" mass="18470">MKKKQNKSNTTGTIALNKRARHDFFLEEKFEAGVALQGWEIKSIRAGKVNLTDVYVHVKDGEAHLLNCRITPLESASSHVICDPVRPKKLLLHRRELNRLIGSVERQSFTVVASAMYWKKCWVKVEIHLAKGKQTHDKRDSIKDRDWARQKERMMKHKA</sequence>
<proteinExistence type="inferred from homology"/>
<comment type="function">
    <text evidence="3">Required for rescue of stalled ribosomes mediated by trans-translation. Binds to transfer-messenger RNA (tmRNA), required for stable association of tmRNA with ribosomes. tmRNA and SmpB together mimic tRNA shape, replacing the anticodon stem-loop with SmpB. tmRNA is encoded by the ssrA gene; the 2 termini fold to resemble tRNA(Ala) and it encodes a 'tag peptide', a short internal open reading frame. During trans-translation Ala-aminoacylated tmRNA acts like a tRNA, entering the A-site of stalled ribosomes, displacing the stalled mRNA. The ribosome then switches to translate the ORF on the tmRNA; the nascent peptide is terminated with the 'tag peptide' encoded by the tmRNA and targeted for degradation. The ribosome is freed to recommence translation, which seems to be the essential function of trans-translation.</text>
</comment>
<dbReference type="GO" id="GO:0005829">
    <property type="term" value="C:cytosol"/>
    <property type="evidence" value="ECO:0007669"/>
    <property type="project" value="TreeGrafter"/>
</dbReference>
<comment type="similarity">
    <text evidence="3">Belongs to the SmpB family.</text>
</comment>
<dbReference type="PANTHER" id="PTHR30308">
    <property type="entry name" value="TMRNA-BINDING COMPONENT OF TRANS-TRANSLATION TAGGING COMPLEX"/>
    <property type="match status" value="1"/>
</dbReference>
<name>A0AA48HJS4_9ALTE</name>
<dbReference type="InterPro" id="IPR000037">
    <property type="entry name" value="SsrA-bd_prot"/>
</dbReference>
<dbReference type="RefSeq" id="WP_338292055.1">
    <property type="nucleotide sequence ID" value="NZ_AP027272.1"/>
</dbReference>
<dbReference type="NCBIfam" id="NF003843">
    <property type="entry name" value="PRK05422.1"/>
    <property type="match status" value="1"/>
</dbReference>
<dbReference type="NCBIfam" id="TIGR00086">
    <property type="entry name" value="smpB"/>
    <property type="match status" value="1"/>
</dbReference>